<organism evidence="2 3">
    <name type="scientific">Araneus ventricosus</name>
    <name type="common">Orbweaver spider</name>
    <name type="synonym">Epeira ventricosa</name>
    <dbReference type="NCBI Taxonomy" id="182803"/>
    <lineage>
        <taxon>Eukaryota</taxon>
        <taxon>Metazoa</taxon>
        <taxon>Ecdysozoa</taxon>
        <taxon>Arthropoda</taxon>
        <taxon>Chelicerata</taxon>
        <taxon>Arachnida</taxon>
        <taxon>Araneae</taxon>
        <taxon>Araneomorphae</taxon>
        <taxon>Entelegynae</taxon>
        <taxon>Araneoidea</taxon>
        <taxon>Araneidae</taxon>
        <taxon>Araneus</taxon>
    </lineage>
</organism>
<dbReference type="AlphaFoldDB" id="A0A4Y2AKE5"/>
<evidence type="ECO:0000256" key="1">
    <source>
        <dbReference type="SAM" id="MobiDB-lite"/>
    </source>
</evidence>
<feature type="region of interest" description="Disordered" evidence="1">
    <location>
        <begin position="57"/>
        <end position="87"/>
    </location>
</feature>
<sequence length="87" mass="9712">MKGVNSQIAILVCSDLALQICKFASLKQLIANELVTTRRTCSKLVASNTLQTIAKTEYADEPHIRTPDNELPKPDVLTTQPEEFRLQ</sequence>
<proteinExistence type="predicted"/>
<protein>
    <submittedName>
        <fullName evidence="2">Uncharacterized protein</fullName>
    </submittedName>
</protein>
<name>A0A4Y2AKE5_ARAVE</name>
<dbReference type="EMBL" id="BGPR01000021">
    <property type="protein sequence ID" value="GBL80323.1"/>
    <property type="molecule type" value="Genomic_DNA"/>
</dbReference>
<comment type="caution">
    <text evidence="2">The sequence shown here is derived from an EMBL/GenBank/DDBJ whole genome shotgun (WGS) entry which is preliminary data.</text>
</comment>
<feature type="compositionally biased region" description="Basic and acidic residues" evidence="1">
    <location>
        <begin position="57"/>
        <end position="73"/>
    </location>
</feature>
<gene>
    <name evidence="2" type="ORF">AVEN_92240_1</name>
</gene>
<dbReference type="Proteomes" id="UP000499080">
    <property type="component" value="Unassembled WGS sequence"/>
</dbReference>
<evidence type="ECO:0000313" key="2">
    <source>
        <dbReference type="EMBL" id="GBL80323.1"/>
    </source>
</evidence>
<accession>A0A4Y2AKE5</accession>
<evidence type="ECO:0000313" key="3">
    <source>
        <dbReference type="Proteomes" id="UP000499080"/>
    </source>
</evidence>
<keyword evidence="3" id="KW-1185">Reference proteome</keyword>
<reference evidence="2 3" key="1">
    <citation type="journal article" date="2019" name="Sci. Rep.">
        <title>Orb-weaving spider Araneus ventricosus genome elucidates the spidroin gene catalogue.</title>
        <authorList>
            <person name="Kono N."/>
            <person name="Nakamura H."/>
            <person name="Ohtoshi R."/>
            <person name="Moran D.A.P."/>
            <person name="Shinohara A."/>
            <person name="Yoshida Y."/>
            <person name="Fujiwara M."/>
            <person name="Mori M."/>
            <person name="Tomita M."/>
            <person name="Arakawa K."/>
        </authorList>
    </citation>
    <scope>NUCLEOTIDE SEQUENCE [LARGE SCALE GENOMIC DNA]</scope>
</reference>